<dbReference type="GeneID" id="54481535"/>
<name>A0A6A6WD25_9PEZI</name>
<proteinExistence type="predicted"/>
<dbReference type="RefSeq" id="XP_033602926.1">
    <property type="nucleotide sequence ID" value="XM_033740481.1"/>
</dbReference>
<feature type="domain" description="DUF2470" evidence="2">
    <location>
        <begin position="6"/>
        <end position="82"/>
    </location>
</feature>
<evidence type="ECO:0000313" key="3">
    <source>
        <dbReference type="EMBL" id="KAF2760475.1"/>
    </source>
</evidence>
<organism evidence="3 4">
    <name type="scientific">Pseudovirgaria hyperparasitica</name>
    <dbReference type="NCBI Taxonomy" id="470096"/>
    <lineage>
        <taxon>Eukaryota</taxon>
        <taxon>Fungi</taxon>
        <taxon>Dikarya</taxon>
        <taxon>Ascomycota</taxon>
        <taxon>Pezizomycotina</taxon>
        <taxon>Dothideomycetes</taxon>
        <taxon>Dothideomycetes incertae sedis</taxon>
        <taxon>Acrospermales</taxon>
        <taxon>Acrospermaceae</taxon>
        <taxon>Pseudovirgaria</taxon>
    </lineage>
</organism>
<dbReference type="Proteomes" id="UP000799437">
    <property type="component" value="Unassembled WGS sequence"/>
</dbReference>
<dbReference type="PANTHER" id="PTHR37783">
    <property type="entry name" value="MEMBRANE PROTEIN, PUTATIVE (AFU_ORTHOLOGUE AFUA_1G04315)-RELATED"/>
    <property type="match status" value="1"/>
</dbReference>
<evidence type="ECO:0000259" key="2">
    <source>
        <dbReference type="Pfam" id="PF10615"/>
    </source>
</evidence>
<dbReference type="PANTHER" id="PTHR37783:SF1">
    <property type="entry name" value="MEMBRANE PROTEIN, PUTATIVE (AFU_ORTHOLOGUE AFUA_1G04315)-RELATED"/>
    <property type="match status" value="1"/>
</dbReference>
<dbReference type="OrthoDB" id="5553410at2759"/>
<gene>
    <name evidence="3" type="ORF">EJ05DRAFT_286059</name>
</gene>
<dbReference type="InterPro" id="IPR037119">
    <property type="entry name" value="Haem_oxidase_HugZ-like_sf"/>
</dbReference>
<keyword evidence="4" id="KW-1185">Reference proteome</keyword>
<keyword evidence="1" id="KW-0812">Transmembrane</keyword>
<dbReference type="EMBL" id="ML996568">
    <property type="protein sequence ID" value="KAF2760475.1"/>
    <property type="molecule type" value="Genomic_DNA"/>
</dbReference>
<accession>A0A6A6WD25</accession>
<evidence type="ECO:0000256" key="1">
    <source>
        <dbReference type="SAM" id="Phobius"/>
    </source>
</evidence>
<feature type="transmembrane region" description="Helical" evidence="1">
    <location>
        <begin position="109"/>
        <end position="127"/>
    </location>
</feature>
<dbReference type="Gene3D" id="3.20.180.10">
    <property type="entry name" value="PNP-oxidase-like"/>
    <property type="match status" value="1"/>
</dbReference>
<dbReference type="Pfam" id="PF10615">
    <property type="entry name" value="DUF2470"/>
    <property type="match status" value="1"/>
</dbReference>
<reference evidence="3" key="1">
    <citation type="journal article" date="2020" name="Stud. Mycol.">
        <title>101 Dothideomycetes genomes: a test case for predicting lifestyles and emergence of pathogens.</title>
        <authorList>
            <person name="Haridas S."/>
            <person name="Albert R."/>
            <person name="Binder M."/>
            <person name="Bloem J."/>
            <person name="Labutti K."/>
            <person name="Salamov A."/>
            <person name="Andreopoulos B."/>
            <person name="Baker S."/>
            <person name="Barry K."/>
            <person name="Bills G."/>
            <person name="Bluhm B."/>
            <person name="Cannon C."/>
            <person name="Castanera R."/>
            <person name="Culley D."/>
            <person name="Daum C."/>
            <person name="Ezra D."/>
            <person name="Gonzalez J."/>
            <person name="Henrissat B."/>
            <person name="Kuo A."/>
            <person name="Liang C."/>
            <person name="Lipzen A."/>
            <person name="Lutzoni F."/>
            <person name="Magnuson J."/>
            <person name="Mondo S."/>
            <person name="Nolan M."/>
            <person name="Ohm R."/>
            <person name="Pangilinan J."/>
            <person name="Park H.-J."/>
            <person name="Ramirez L."/>
            <person name="Alfaro M."/>
            <person name="Sun H."/>
            <person name="Tritt A."/>
            <person name="Yoshinaga Y."/>
            <person name="Zwiers L.-H."/>
            <person name="Turgeon B."/>
            <person name="Goodwin S."/>
            <person name="Spatafora J."/>
            <person name="Crous P."/>
            <person name="Grigoriev I."/>
        </authorList>
    </citation>
    <scope>NUCLEOTIDE SEQUENCE</scope>
    <source>
        <strain evidence="3">CBS 121739</strain>
    </source>
</reference>
<keyword evidence="1" id="KW-0472">Membrane</keyword>
<keyword evidence="1" id="KW-1133">Transmembrane helix</keyword>
<dbReference type="AlphaFoldDB" id="A0A6A6WD25"/>
<sequence>MSNATAQRIITHMNTDHQDTLTRFLEHHHSLPSHLARTATLTSLTPTTLTITTTSPPKQYTIPLTPPLHPSLTDARTRLTEMDTASLAHLHNHTPITLKTYIPPTRKHILILALVALGLFSFTYPAQFHPSHPLYTLIWRHTPNLAATLSKERNARVGLGLMVGIHAAECVLMHFRKLRVLGVETGSWVWWAWMGSTFAEGLGCFERINGFVKGEVAARREGKGKGGKEL</sequence>
<dbReference type="InterPro" id="IPR019595">
    <property type="entry name" value="DUF2470"/>
</dbReference>
<protein>
    <recommendedName>
        <fullName evidence="2">DUF2470 domain-containing protein</fullName>
    </recommendedName>
</protein>
<evidence type="ECO:0000313" key="4">
    <source>
        <dbReference type="Proteomes" id="UP000799437"/>
    </source>
</evidence>